<evidence type="ECO:0000256" key="11">
    <source>
        <dbReference type="ARBA" id="ARBA00023203"/>
    </source>
</evidence>
<keyword evidence="6" id="KW-1003">Cell membrane</keyword>
<dbReference type="GO" id="GO:0030041">
    <property type="term" value="P:actin filament polymerization"/>
    <property type="evidence" value="ECO:0007669"/>
    <property type="project" value="TreeGrafter"/>
</dbReference>
<dbReference type="InterPro" id="IPR029901">
    <property type="entry name" value="Spire"/>
</dbReference>
<evidence type="ECO:0000259" key="14">
    <source>
        <dbReference type="PROSITE" id="PS51377"/>
    </source>
</evidence>
<dbReference type="Gene3D" id="1.10.510.10">
    <property type="entry name" value="Transferase(Phosphotransferase) domain 1"/>
    <property type="match status" value="1"/>
</dbReference>
<reference evidence="15 16" key="1">
    <citation type="submission" date="2020-02" db="EMBL/GenBank/DDBJ databases">
        <authorList>
            <person name="Ferguson B K."/>
        </authorList>
    </citation>
    <scope>NUCLEOTIDE SEQUENCE [LARGE SCALE GENOMIC DNA]</scope>
</reference>
<dbReference type="GO" id="GO:0040038">
    <property type="term" value="P:polar body extrusion after meiotic divisions"/>
    <property type="evidence" value="ECO:0007669"/>
    <property type="project" value="TreeGrafter"/>
</dbReference>
<keyword evidence="11" id="KW-0009">Actin-binding</keyword>
<dbReference type="GO" id="GO:0015031">
    <property type="term" value="P:protein transport"/>
    <property type="evidence" value="ECO:0007669"/>
    <property type="project" value="UniProtKB-KW"/>
</dbReference>
<dbReference type="PANTHER" id="PTHR21345">
    <property type="entry name" value="SPIRE"/>
    <property type="match status" value="1"/>
</dbReference>
<dbReference type="Proteomes" id="UP000479000">
    <property type="component" value="Unassembled WGS sequence"/>
</dbReference>
<feature type="domain" description="KIND" evidence="14">
    <location>
        <begin position="17"/>
        <end position="144"/>
    </location>
</feature>
<organism evidence="15 16">
    <name type="scientific">Nesidiocoris tenuis</name>
    <dbReference type="NCBI Taxonomy" id="355587"/>
    <lineage>
        <taxon>Eukaryota</taxon>
        <taxon>Metazoa</taxon>
        <taxon>Ecdysozoa</taxon>
        <taxon>Arthropoda</taxon>
        <taxon>Hexapoda</taxon>
        <taxon>Insecta</taxon>
        <taxon>Pterygota</taxon>
        <taxon>Neoptera</taxon>
        <taxon>Paraneoptera</taxon>
        <taxon>Hemiptera</taxon>
        <taxon>Heteroptera</taxon>
        <taxon>Panheteroptera</taxon>
        <taxon>Cimicomorpha</taxon>
        <taxon>Miridae</taxon>
        <taxon>Dicyphina</taxon>
        <taxon>Nesidiocoris</taxon>
    </lineage>
</organism>
<keyword evidence="10" id="KW-0472">Membrane</keyword>
<evidence type="ECO:0000256" key="12">
    <source>
        <dbReference type="ARBA" id="ARBA00023212"/>
    </source>
</evidence>
<dbReference type="GO" id="GO:0036089">
    <property type="term" value="P:cleavage furrow formation"/>
    <property type="evidence" value="ECO:0007669"/>
    <property type="project" value="TreeGrafter"/>
</dbReference>
<dbReference type="GO" id="GO:0005938">
    <property type="term" value="C:cell cortex"/>
    <property type="evidence" value="ECO:0007669"/>
    <property type="project" value="TreeGrafter"/>
</dbReference>
<dbReference type="GO" id="GO:0030659">
    <property type="term" value="C:cytoplasmic vesicle membrane"/>
    <property type="evidence" value="ECO:0007669"/>
    <property type="project" value="UniProtKB-SubCell"/>
</dbReference>
<accession>A0A6H5GUN2</accession>
<keyword evidence="8" id="KW-0677">Repeat</keyword>
<dbReference type="GO" id="GO:0008017">
    <property type="term" value="F:microtubule binding"/>
    <property type="evidence" value="ECO:0007669"/>
    <property type="project" value="TreeGrafter"/>
</dbReference>
<feature type="non-terminal residue" evidence="15">
    <location>
        <position position="144"/>
    </location>
</feature>
<dbReference type="GO" id="GO:0051295">
    <property type="term" value="P:establishment of meiotic spindle localization"/>
    <property type="evidence" value="ECO:0007669"/>
    <property type="project" value="TreeGrafter"/>
</dbReference>
<evidence type="ECO:0000256" key="1">
    <source>
        <dbReference type="ARBA" id="ARBA00004180"/>
    </source>
</evidence>
<keyword evidence="13" id="KW-0968">Cytoplasmic vesicle</keyword>
<dbReference type="GO" id="GO:0051639">
    <property type="term" value="P:actin filament network formation"/>
    <property type="evidence" value="ECO:0007669"/>
    <property type="project" value="TreeGrafter"/>
</dbReference>
<dbReference type="OrthoDB" id="10043757at2759"/>
<dbReference type="GO" id="GO:0003779">
    <property type="term" value="F:actin binding"/>
    <property type="evidence" value="ECO:0007669"/>
    <property type="project" value="UniProtKB-KW"/>
</dbReference>
<keyword evidence="5" id="KW-0813">Transport</keyword>
<evidence type="ECO:0000256" key="10">
    <source>
        <dbReference type="ARBA" id="ARBA00023136"/>
    </source>
</evidence>
<evidence type="ECO:0000256" key="2">
    <source>
        <dbReference type="ARBA" id="ARBA00004245"/>
    </source>
</evidence>
<evidence type="ECO:0000256" key="13">
    <source>
        <dbReference type="ARBA" id="ARBA00023329"/>
    </source>
</evidence>
<keyword evidence="9" id="KW-0653">Protein transport</keyword>
<evidence type="ECO:0000256" key="6">
    <source>
        <dbReference type="ARBA" id="ARBA00022475"/>
    </source>
</evidence>
<keyword evidence="16" id="KW-1185">Reference proteome</keyword>
<name>A0A6H5GUN2_9HEMI</name>
<dbReference type="GO" id="GO:0048193">
    <property type="term" value="P:Golgi vesicle transport"/>
    <property type="evidence" value="ECO:0007669"/>
    <property type="project" value="TreeGrafter"/>
</dbReference>
<dbReference type="InterPro" id="IPR011019">
    <property type="entry name" value="KIND_dom"/>
</dbReference>
<proteinExistence type="inferred from homology"/>
<dbReference type="AlphaFoldDB" id="A0A6H5GUN2"/>
<evidence type="ECO:0000313" key="16">
    <source>
        <dbReference type="Proteomes" id="UP000479000"/>
    </source>
</evidence>
<evidence type="ECO:0000256" key="9">
    <source>
        <dbReference type="ARBA" id="ARBA00022927"/>
    </source>
</evidence>
<evidence type="ECO:0000256" key="4">
    <source>
        <dbReference type="ARBA" id="ARBA00010956"/>
    </source>
</evidence>
<dbReference type="PROSITE" id="PS51377">
    <property type="entry name" value="KIND"/>
    <property type="match status" value="1"/>
</dbReference>
<keyword evidence="12" id="KW-0206">Cytoskeleton</keyword>
<gene>
    <name evidence="15" type="ORF">NTEN_LOCUS13421</name>
</gene>
<evidence type="ECO:0000256" key="5">
    <source>
        <dbReference type="ARBA" id="ARBA00022448"/>
    </source>
</evidence>
<comment type="similarity">
    <text evidence="4">Belongs to the spire family.</text>
</comment>
<dbReference type="GO" id="GO:0005856">
    <property type="term" value="C:cytoskeleton"/>
    <property type="evidence" value="ECO:0007669"/>
    <property type="project" value="UniProtKB-SubCell"/>
</dbReference>
<dbReference type="GO" id="GO:0045010">
    <property type="term" value="P:actin nucleation"/>
    <property type="evidence" value="ECO:0007669"/>
    <property type="project" value="InterPro"/>
</dbReference>
<evidence type="ECO:0000256" key="8">
    <source>
        <dbReference type="ARBA" id="ARBA00022737"/>
    </source>
</evidence>
<evidence type="ECO:0000313" key="15">
    <source>
        <dbReference type="EMBL" id="CAB0008175.1"/>
    </source>
</evidence>
<sequence>MNDDQQPKCMLDEDHCVSLKDILLSFNAPISEEHAWALCYQCAKCFRNAMRTDREKCSIVASISEILIHRDGQVHSNTIFRGGGHPDDCGPSKPCVSCRCLKIWASNGNSCCLKLVRPISELDTSDKISLRIMASEQKGQCQLE</sequence>
<dbReference type="Pfam" id="PF16474">
    <property type="entry name" value="KIND"/>
    <property type="match status" value="1"/>
</dbReference>
<dbReference type="PANTHER" id="PTHR21345:SF3">
    <property type="entry name" value="PROTEIN SPIRE"/>
    <property type="match status" value="1"/>
</dbReference>
<comment type="subcellular location">
    <subcellularLocation>
        <location evidence="3">Cell membrane</location>
        <topology evidence="3">Peripheral membrane protein</topology>
        <orientation evidence="3">Cytoplasmic side</orientation>
    </subcellularLocation>
    <subcellularLocation>
        <location evidence="2">Cytoplasm</location>
        <location evidence="2">Cytoskeleton</location>
    </subcellularLocation>
    <subcellularLocation>
        <location evidence="1">Cytoplasmic vesicle membrane</location>
        <topology evidence="1">Peripheral membrane protein</topology>
        <orientation evidence="1">Cytoplasmic side</orientation>
    </subcellularLocation>
</comment>
<dbReference type="EMBL" id="CADCXU010020209">
    <property type="protein sequence ID" value="CAB0008175.1"/>
    <property type="molecule type" value="Genomic_DNA"/>
</dbReference>
<protein>
    <recommendedName>
        <fullName evidence="14">KIND domain-containing protein</fullName>
    </recommendedName>
</protein>
<keyword evidence="7" id="KW-0963">Cytoplasm</keyword>
<dbReference type="GO" id="GO:0005886">
    <property type="term" value="C:plasma membrane"/>
    <property type="evidence" value="ECO:0007669"/>
    <property type="project" value="UniProtKB-SubCell"/>
</dbReference>
<evidence type="ECO:0000256" key="7">
    <source>
        <dbReference type="ARBA" id="ARBA00022490"/>
    </source>
</evidence>
<evidence type="ECO:0000256" key="3">
    <source>
        <dbReference type="ARBA" id="ARBA00004413"/>
    </source>
</evidence>